<dbReference type="Pfam" id="PF13646">
    <property type="entry name" value="HEAT_2"/>
    <property type="match status" value="1"/>
</dbReference>
<sequence>MGTPVRWIGRRKRVKAAETVVRARTYPSGDYRRWKILSELEDVDAEIAFSEALALAGAEDPESMTLAAEILDGVFTRGHTRPELVRQGEELLSAMCRLDQNPEVLAAALHPYAMVSSVQTPFLLELLSHPDARVRRSATQLIAVSQEGSADDDLVALLIRLLAADPDSTVRQEAARGLELIFDCDDAWKPRIADAFAGHQGDPVPGIRLSAIRTITAADPGRTLEMLTDELFGWEVDWQFVSACEGGHRWIAVPRDIRVKAHQALLRLRKQGWAKRETPSQYPLADERAEILANAIAAVRSR</sequence>
<protein>
    <submittedName>
        <fullName evidence="1">HEAT repeat domain-containing protein</fullName>
    </submittedName>
</protein>
<organism evidence="1 2">
    <name type="scientific">Streptacidiphilus fuscans</name>
    <dbReference type="NCBI Taxonomy" id="2789292"/>
    <lineage>
        <taxon>Bacteria</taxon>
        <taxon>Bacillati</taxon>
        <taxon>Actinomycetota</taxon>
        <taxon>Actinomycetes</taxon>
        <taxon>Kitasatosporales</taxon>
        <taxon>Streptomycetaceae</taxon>
        <taxon>Streptacidiphilus</taxon>
    </lineage>
</organism>
<dbReference type="EMBL" id="JADPRT010000001">
    <property type="protein sequence ID" value="MBF9066417.1"/>
    <property type="molecule type" value="Genomic_DNA"/>
</dbReference>
<dbReference type="RefSeq" id="WP_196191625.1">
    <property type="nucleotide sequence ID" value="NZ_JADPRT010000001.1"/>
</dbReference>
<evidence type="ECO:0000313" key="2">
    <source>
        <dbReference type="Proteomes" id="UP000657385"/>
    </source>
</evidence>
<dbReference type="InterPro" id="IPR011989">
    <property type="entry name" value="ARM-like"/>
</dbReference>
<dbReference type="Gene3D" id="1.25.10.10">
    <property type="entry name" value="Leucine-rich Repeat Variant"/>
    <property type="match status" value="1"/>
</dbReference>
<dbReference type="Proteomes" id="UP000657385">
    <property type="component" value="Unassembled WGS sequence"/>
</dbReference>
<evidence type="ECO:0000313" key="1">
    <source>
        <dbReference type="EMBL" id="MBF9066417.1"/>
    </source>
</evidence>
<dbReference type="AlphaFoldDB" id="A0A931B0F8"/>
<comment type="caution">
    <text evidence="1">The sequence shown here is derived from an EMBL/GenBank/DDBJ whole genome shotgun (WGS) entry which is preliminary data.</text>
</comment>
<name>A0A931B0F8_9ACTN</name>
<accession>A0A931B0F8</accession>
<reference evidence="1" key="1">
    <citation type="submission" date="2020-11" db="EMBL/GenBank/DDBJ databases">
        <title>Isolation and identification of active actinomycetes.</title>
        <authorList>
            <person name="Yu B."/>
        </authorList>
    </citation>
    <scope>NUCLEOTIDE SEQUENCE</scope>
    <source>
        <strain evidence="1">NEAU-YB345</strain>
    </source>
</reference>
<dbReference type="SUPFAM" id="SSF48371">
    <property type="entry name" value="ARM repeat"/>
    <property type="match status" value="1"/>
</dbReference>
<proteinExistence type="predicted"/>
<dbReference type="InterPro" id="IPR016024">
    <property type="entry name" value="ARM-type_fold"/>
</dbReference>
<gene>
    <name evidence="1" type="ORF">I2501_00015</name>
</gene>
<keyword evidence="2" id="KW-1185">Reference proteome</keyword>